<dbReference type="EMBL" id="MU151193">
    <property type="protein sequence ID" value="KAF9447597.1"/>
    <property type="molecule type" value="Genomic_DNA"/>
</dbReference>
<dbReference type="OrthoDB" id="3254408at2759"/>
<dbReference type="AlphaFoldDB" id="A0A9P5XCL3"/>
<gene>
    <name evidence="1" type="ORF">P691DRAFT_782208</name>
</gene>
<evidence type="ECO:0000313" key="2">
    <source>
        <dbReference type="Proteomes" id="UP000807342"/>
    </source>
</evidence>
<protein>
    <submittedName>
        <fullName evidence="1">Uncharacterized protein</fullName>
    </submittedName>
</protein>
<reference evidence="1" key="1">
    <citation type="submission" date="2020-11" db="EMBL/GenBank/DDBJ databases">
        <authorList>
            <consortium name="DOE Joint Genome Institute"/>
            <person name="Ahrendt S."/>
            <person name="Riley R."/>
            <person name="Andreopoulos W."/>
            <person name="Labutti K."/>
            <person name="Pangilinan J."/>
            <person name="Ruiz-Duenas F.J."/>
            <person name="Barrasa J.M."/>
            <person name="Sanchez-Garcia M."/>
            <person name="Camarero S."/>
            <person name="Miyauchi S."/>
            <person name="Serrano A."/>
            <person name="Linde D."/>
            <person name="Babiker R."/>
            <person name="Drula E."/>
            <person name="Ayuso-Fernandez I."/>
            <person name="Pacheco R."/>
            <person name="Padilla G."/>
            <person name="Ferreira P."/>
            <person name="Barriuso J."/>
            <person name="Kellner H."/>
            <person name="Castanera R."/>
            <person name="Alfaro M."/>
            <person name="Ramirez L."/>
            <person name="Pisabarro A.G."/>
            <person name="Kuo A."/>
            <person name="Tritt A."/>
            <person name="Lipzen A."/>
            <person name="He G."/>
            <person name="Yan M."/>
            <person name="Ng V."/>
            <person name="Cullen D."/>
            <person name="Martin F."/>
            <person name="Rosso M.-N."/>
            <person name="Henrissat B."/>
            <person name="Hibbett D."/>
            <person name="Martinez A.T."/>
            <person name="Grigoriev I.V."/>
        </authorList>
    </citation>
    <scope>NUCLEOTIDE SEQUENCE</scope>
    <source>
        <strain evidence="1">MF-IS2</strain>
    </source>
</reference>
<dbReference type="Proteomes" id="UP000807342">
    <property type="component" value="Unassembled WGS sequence"/>
</dbReference>
<accession>A0A9P5XCL3</accession>
<comment type="caution">
    <text evidence="1">The sequence shown here is derived from an EMBL/GenBank/DDBJ whole genome shotgun (WGS) entry which is preliminary data.</text>
</comment>
<proteinExistence type="predicted"/>
<sequence>MPWPGHIQQEAWRVIFDNEALNHHYPLYLDILQECFPPDLFRICPYYATPVATTGGISGPDDYLFTIPFVVETRYPPDNPILFLNVNVPDDIAQTSEWEETDKLMRSYMLQMLKLMRIPKLYGISAYGTQVCFYVYDKNTGDISPPEAGADSLVVPRERWDLDLMHEEGRSELLRVAQEIKDMLSCKNAYRRASETLKRAFISQWTGSRLGVLHHVNKDVWEVVDALESGVVPTREEPVLHLNCGVQLVWVEPVEGTSNGGHDARV</sequence>
<keyword evidence="2" id="KW-1185">Reference proteome</keyword>
<evidence type="ECO:0000313" key="1">
    <source>
        <dbReference type="EMBL" id="KAF9447597.1"/>
    </source>
</evidence>
<name>A0A9P5XCL3_9AGAR</name>
<organism evidence="1 2">
    <name type="scientific">Macrolepiota fuliginosa MF-IS2</name>
    <dbReference type="NCBI Taxonomy" id="1400762"/>
    <lineage>
        <taxon>Eukaryota</taxon>
        <taxon>Fungi</taxon>
        <taxon>Dikarya</taxon>
        <taxon>Basidiomycota</taxon>
        <taxon>Agaricomycotina</taxon>
        <taxon>Agaricomycetes</taxon>
        <taxon>Agaricomycetidae</taxon>
        <taxon>Agaricales</taxon>
        <taxon>Agaricineae</taxon>
        <taxon>Agaricaceae</taxon>
        <taxon>Macrolepiota</taxon>
    </lineage>
</organism>